<evidence type="ECO:0000313" key="3">
    <source>
        <dbReference type="Proteomes" id="UP000324143"/>
    </source>
</evidence>
<proteinExistence type="predicted"/>
<dbReference type="EMBL" id="VSIX01000019">
    <property type="protein sequence ID" value="TYB31928.1"/>
    <property type="molecule type" value="Genomic_DNA"/>
</dbReference>
<feature type="domain" description="Cyclic nucleotide-binding" evidence="1">
    <location>
        <begin position="15"/>
        <end position="116"/>
    </location>
</feature>
<evidence type="ECO:0000259" key="1">
    <source>
        <dbReference type="PROSITE" id="PS50042"/>
    </source>
</evidence>
<dbReference type="InterPro" id="IPR036390">
    <property type="entry name" value="WH_DNA-bd_sf"/>
</dbReference>
<protein>
    <submittedName>
        <fullName evidence="2">Crp/Fnr family transcriptional regulator</fullName>
    </submittedName>
</protein>
<dbReference type="Gene3D" id="2.60.120.10">
    <property type="entry name" value="Jelly Rolls"/>
    <property type="match status" value="1"/>
</dbReference>
<organism evidence="2 3">
    <name type="scientific">Candidatus Mcinerneyibacterium aminivorans</name>
    <dbReference type="NCBI Taxonomy" id="2703815"/>
    <lineage>
        <taxon>Bacteria</taxon>
        <taxon>Candidatus Macinerneyibacteriota</taxon>
        <taxon>Candidatus Mcinerneyibacteria</taxon>
        <taxon>Candidatus Mcinerneyibacteriales</taxon>
        <taxon>Candidatus Mcinerneyibacteriaceae</taxon>
        <taxon>Candidatus Mcinerneyibacterium</taxon>
    </lineage>
</organism>
<keyword evidence="3" id="KW-1185">Reference proteome</keyword>
<dbReference type="InterPro" id="IPR014710">
    <property type="entry name" value="RmlC-like_jellyroll"/>
</dbReference>
<dbReference type="InterPro" id="IPR000595">
    <property type="entry name" value="cNMP-bd_dom"/>
</dbReference>
<dbReference type="SUPFAM" id="SSF46785">
    <property type="entry name" value="Winged helix' DNA-binding domain"/>
    <property type="match status" value="1"/>
</dbReference>
<dbReference type="Pfam" id="PF00027">
    <property type="entry name" value="cNMP_binding"/>
    <property type="match status" value="1"/>
</dbReference>
<dbReference type="SUPFAM" id="SSF51206">
    <property type="entry name" value="cAMP-binding domain-like"/>
    <property type="match status" value="1"/>
</dbReference>
<dbReference type="Proteomes" id="UP000324143">
    <property type="component" value="Unassembled WGS sequence"/>
</dbReference>
<dbReference type="InterPro" id="IPR018490">
    <property type="entry name" value="cNMP-bd_dom_sf"/>
</dbReference>
<dbReference type="AlphaFoldDB" id="A0A5D0ML20"/>
<dbReference type="PANTHER" id="PTHR23011:SF28">
    <property type="entry name" value="CYCLIC NUCLEOTIDE-BINDING DOMAIN CONTAINING PROTEIN"/>
    <property type="match status" value="1"/>
</dbReference>
<comment type="caution">
    <text evidence="2">The sequence shown here is derived from an EMBL/GenBank/DDBJ whole genome shotgun (WGS) entry which is preliminary data.</text>
</comment>
<name>A0A5D0ML20_9BACT</name>
<dbReference type="SMART" id="SM00100">
    <property type="entry name" value="cNMP"/>
    <property type="match status" value="1"/>
</dbReference>
<evidence type="ECO:0000313" key="2">
    <source>
        <dbReference type="EMBL" id="TYB31928.1"/>
    </source>
</evidence>
<dbReference type="CDD" id="cd00038">
    <property type="entry name" value="CAP_ED"/>
    <property type="match status" value="1"/>
</dbReference>
<dbReference type="PROSITE" id="PS50042">
    <property type="entry name" value="CNMP_BINDING_3"/>
    <property type="match status" value="1"/>
</dbReference>
<gene>
    <name evidence="2" type="ORF">FXF47_01625</name>
</gene>
<accession>A0A5D0ML20</accession>
<sequence>MKVNVSDKVFKKFGKTFMEGDVVFYENEPGKTMYIIYEGEVKITKKARDIETTLAVLKKGDFFGEMSLIDNSPRSATATINKGNTKLIEVDKDIFENHITSNPKIIMQILKKMSQRIRETDKQIENLLLKDILSKIVGTLKLILKNEEKNKNGFYVLDYVKLQKDIASRLGIPLEKVMEVLQRLDNKGLVQIKNNKFIIEEERELEKYMNYLELREKYSGV</sequence>
<dbReference type="PANTHER" id="PTHR23011">
    <property type="entry name" value="CYCLIC NUCLEOTIDE-BINDING DOMAIN CONTAINING PROTEIN"/>
    <property type="match status" value="1"/>
</dbReference>
<reference evidence="2" key="1">
    <citation type="submission" date="2019-08" db="EMBL/GenBank/DDBJ databases">
        <title>Genomic characterization of a novel candidate phylum (ARYD3) from a high temperature, high salinity tertiary oil reservoir in north central Oklahoma, USA.</title>
        <authorList>
            <person name="Youssef N.H."/>
            <person name="Yadav A."/>
            <person name="Elshahed M.S."/>
        </authorList>
    </citation>
    <scope>NUCLEOTIDE SEQUENCE [LARGE SCALE GENOMIC DNA]</scope>
    <source>
        <strain evidence="2">ARYD3</strain>
    </source>
</reference>